<evidence type="ECO:0000313" key="2">
    <source>
        <dbReference type="Proteomes" id="UP001283361"/>
    </source>
</evidence>
<proteinExistence type="predicted"/>
<evidence type="ECO:0000313" key="1">
    <source>
        <dbReference type="EMBL" id="KAK3794058.1"/>
    </source>
</evidence>
<gene>
    <name evidence="1" type="ORF">RRG08_011838</name>
</gene>
<comment type="caution">
    <text evidence="1">The sequence shown here is derived from an EMBL/GenBank/DDBJ whole genome shotgun (WGS) entry which is preliminary data.</text>
</comment>
<dbReference type="Proteomes" id="UP001283361">
    <property type="component" value="Unassembled WGS sequence"/>
</dbReference>
<accession>A0AAE1AUE3</accession>
<dbReference type="AlphaFoldDB" id="A0AAE1AUE3"/>
<protein>
    <submittedName>
        <fullName evidence="1">Uncharacterized protein</fullName>
    </submittedName>
</protein>
<keyword evidence="2" id="KW-1185">Reference proteome</keyword>
<reference evidence="1" key="1">
    <citation type="journal article" date="2023" name="G3 (Bethesda)">
        <title>A reference genome for the long-term kleptoplast-retaining sea slug Elysia crispata morphotype clarki.</title>
        <authorList>
            <person name="Eastman K.E."/>
            <person name="Pendleton A.L."/>
            <person name="Shaikh M.A."/>
            <person name="Suttiyut T."/>
            <person name="Ogas R."/>
            <person name="Tomko P."/>
            <person name="Gavelis G."/>
            <person name="Widhalm J.R."/>
            <person name="Wisecaver J.H."/>
        </authorList>
    </citation>
    <scope>NUCLEOTIDE SEQUENCE</scope>
    <source>
        <strain evidence="1">ECLA1</strain>
    </source>
</reference>
<sequence length="187" mass="20435">MNSLLPTENMNRSSWFSQQNLGMVHLERARRTGYSCWRSRLEFHLALTNAADTTRSSLAVICGTTKGAIVASPGDSRWFSDSPESCESPHTPVGVMYKRPDRPHIPVKGDLRSGSAVSQLCQASSSSTQSRVNSLTLLPNGTSDTYSICYGYVQRTVTFATWSSNQWSGPSVDHGQVFDPLTGALLT</sequence>
<organism evidence="1 2">
    <name type="scientific">Elysia crispata</name>
    <name type="common">lettuce slug</name>
    <dbReference type="NCBI Taxonomy" id="231223"/>
    <lineage>
        <taxon>Eukaryota</taxon>
        <taxon>Metazoa</taxon>
        <taxon>Spiralia</taxon>
        <taxon>Lophotrochozoa</taxon>
        <taxon>Mollusca</taxon>
        <taxon>Gastropoda</taxon>
        <taxon>Heterobranchia</taxon>
        <taxon>Euthyneura</taxon>
        <taxon>Panpulmonata</taxon>
        <taxon>Sacoglossa</taxon>
        <taxon>Placobranchoidea</taxon>
        <taxon>Plakobranchidae</taxon>
        <taxon>Elysia</taxon>
    </lineage>
</organism>
<name>A0AAE1AUE3_9GAST</name>
<dbReference type="EMBL" id="JAWDGP010001154">
    <property type="protein sequence ID" value="KAK3794058.1"/>
    <property type="molecule type" value="Genomic_DNA"/>
</dbReference>